<dbReference type="EMBL" id="CP157947">
    <property type="protein sequence ID" value="XBS70013.1"/>
    <property type="molecule type" value="Genomic_DNA"/>
</dbReference>
<name>A0AAU7QAB6_9GAMM</name>
<reference evidence="1" key="1">
    <citation type="submission" date="2024-06" db="EMBL/GenBank/DDBJ databases">
        <authorList>
            <person name="Coelho C."/>
            <person name="Bento M."/>
            <person name="Garcia E."/>
            <person name="Camelo A."/>
            <person name="Brandao I."/>
            <person name="Espirito Santo C."/>
            <person name="Trovao J."/>
            <person name="Verissimo A."/>
            <person name="Costa J."/>
            <person name="Tiago I."/>
        </authorList>
    </citation>
    <scope>NUCLEOTIDE SEQUENCE</scope>
    <source>
        <strain evidence="1">KWT182</strain>
    </source>
</reference>
<dbReference type="SUPFAM" id="SSF160904">
    <property type="entry name" value="Jann2411-like"/>
    <property type="match status" value="1"/>
</dbReference>
<protein>
    <submittedName>
        <fullName evidence="1">ABATE domain-containing protein</fullName>
    </submittedName>
</protein>
<sequence>MANRKEVIHAAPRFLADHIALDLLNTVEKVGGQICDLWQTSDDVKLWLAKASLLPKAEKSSLLTTVCWMKPGLCAKRYESWFDIRKRGNRQTSAN</sequence>
<dbReference type="InterPro" id="IPR023286">
    <property type="entry name" value="ABATE_dom_sf"/>
</dbReference>
<organism evidence="1">
    <name type="scientific">Acerihabitans sp. KWT182</name>
    <dbReference type="NCBI Taxonomy" id="3157919"/>
    <lineage>
        <taxon>Bacteria</taxon>
        <taxon>Pseudomonadati</taxon>
        <taxon>Pseudomonadota</taxon>
        <taxon>Gammaproteobacteria</taxon>
        <taxon>Enterobacterales</taxon>
        <taxon>Pectobacteriaceae</taxon>
        <taxon>Acerihabitans</taxon>
    </lineage>
</organism>
<evidence type="ECO:0000313" key="1">
    <source>
        <dbReference type="EMBL" id="XBS70013.1"/>
    </source>
</evidence>
<gene>
    <name evidence="1" type="ORF">ABK905_01370</name>
</gene>
<proteinExistence type="predicted"/>
<dbReference type="AlphaFoldDB" id="A0AAU7QAB6"/>
<accession>A0AAU7QAB6</accession>